<sequence length="129" mass="14726">MRHSKIFLADETNQNWLPMTETPYDQEVVLQIALAQYPDLIPGDQINPDNPRRWLLVRRELGIPGEMGGGNLWSLDHLFLDQDGIPTFVECKRSQDTRGRREVVAQMLDYAANGTELPNLYAPIFAKSD</sequence>
<reference evidence="1" key="1">
    <citation type="submission" date="2018-06" db="EMBL/GenBank/DDBJ databases">
        <authorList>
            <person name="Zhirakovskaya E."/>
        </authorList>
    </citation>
    <scope>NUCLEOTIDE SEQUENCE</scope>
</reference>
<proteinExistence type="predicted"/>
<protein>
    <submittedName>
        <fullName evidence="1">Uncharacterized protein</fullName>
    </submittedName>
</protein>
<evidence type="ECO:0000313" key="1">
    <source>
        <dbReference type="EMBL" id="VAW34111.1"/>
    </source>
</evidence>
<gene>
    <name evidence="1" type="ORF">MNBD_CHLOROFLEXI01-5110</name>
</gene>
<name>A0A3B0USM4_9ZZZZ</name>
<dbReference type="AlphaFoldDB" id="A0A3B0USM4"/>
<dbReference type="EMBL" id="UOEU01000512">
    <property type="protein sequence ID" value="VAW34111.1"/>
    <property type="molecule type" value="Genomic_DNA"/>
</dbReference>
<dbReference type="Gene3D" id="3.40.1350.10">
    <property type="match status" value="1"/>
</dbReference>
<dbReference type="GO" id="GO:0003676">
    <property type="term" value="F:nucleic acid binding"/>
    <property type="evidence" value="ECO:0007669"/>
    <property type="project" value="InterPro"/>
</dbReference>
<accession>A0A3B0USM4</accession>
<organism evidence="1">
    <name type="scientific">hydrothermal vent metagenome</name>
    <dbReference type="NCBI Taxonomy" id="652676"/>
    <lineage>
        <taxon>unclassified sequences</taxon>
        <taxon>metagenomes</taxon>
        <taxon>ecological metagenomes</taxon>
    </lineage>
</organism>
<dbReference type="InterPro" id="IPR011856">
    <property type="entry name" value="tRNA_endonuc-like_dom_sf"/>
</dbReference>